<sequence>MALVLLLSVLLAAVVGQFTHEQQRVRFEREATAYTTALQGRVSDFDKLLQASRAFWMANPTDVTPQNFARFTQELKLTERYPDVLALGYNAWLPAGQESTLETLVSSLGLRGYNVFPETTSQRMRAPIVLIAPLDAANRAAQGYDMYVEPSRRAAFDEARRRGAYQVSKPVELVQKDALGRPYQGFLVVLPVWREDVGDAAATGQLTGYLYLAVRADLFLDRLTSAFRVQGISSSVRLGGVPLVSRADGHAEFRQTDRLELAGQGWVVQYAAPGSFGRDIFGIVPYLILLAGMFLAALAYRLMQSQVYARERAELVNQNLSELQVKQERARAEFEAIFQSMQDAAAFTDRNGHILMVNRAMNRQFRYPRGELEGQALSSLHADRRLDSTLTFQSLTTPYRRRDQSLFQGEAQRSEVRDQKGEVFGLLEVVRDVSERVQSEQALQAEERRSRAVLDAIPHILWVSDPGGQVTYTNAAHRRRLGTATVRERVHPHDLAAYDQMWQDAYTLRTRSQAELRLQVGPAGLSAPATVRERWFEVRVAPLLDDAGQAQEWVASATDIHDRLVAERLSQRNEARYRGVLEGMPQIVWLADPEGELTYFNRRWEEYVGEERGTFLPTVHPDDRADYQQRWLQAVRRVQPFEAEHRLLGADGLYRTFVTRGLPVRDAQGHVIEWVGTSTDVDDSVYAEMSARLLADISTTLTARVNDPLAKRAAKYQAVLELVTQRMAVAGAIWTAPHARLLASVQQDPNWGLPHIQTALRVAVQQVMRSEETQDIQAHPLLHVVAASGAVATPLIGLDGTLLGVLGLAYRHELHDRDHELVMEVAKRLAESLDNDDLRAQALEAEAELLKLNQSLEERVQRRTMALEEANRELEAFSYSVSHDLRTPLRHVVGFGDLLRKESADTLGPKGTRYLNVITEAAARMNTLIDSLLEFSRMGRAQMKAAPVDLRAVIQNAWEHLEPDRQGRQISFELCEMPTIDGDANLLDLVFQNLLSNAIKYTRTRPAAHVRVTSEVHDGRVTVRVRDDGVGFDPKYADKLFGVFQRLHRSDEFDGTGIGLANVRRIVTRHGGSVDAQSVLGEGSVFSVTLPLHSPEPLE</sequence>
<dbReference type="InterPro" id="IPR013656">
    <property type="entry name" value="PAS_4"/>
</dbReference>
<dbReference type="CDD" id="cd00082">
    <property type="entry name" value="HisKA"/>
    <property type="match status" value="1"/>
</dbReference>
<dbReference type="Pfam" id="PF00989">
    <property type="entry name" value="PAS"/>
    <property type="match status" value="1"/>
</dbReference>
<comment type="catalytic activity">
    <reaction evidence="1">
        <text>ATP + protein L-histidine = ADP + protein N-phospho-L-histidine.</text>
        <dbReference type="EC" id="2.7.13.3"/>
    </reaction>
</comment>
<dbReference type="NCBIfam" id="TIGR00229">
    <property type="entry name" value="sensory_box"/>
    <property type="match status" value="2"/>
</dbReference>
<dbReference type="PROSITE" id="PS50109">
    <property type="entry name" value="HIS_KIN"/>
    <property type="match status" value="1"/>
</dbReference>
<dbReference type="Pfam" id="PF08448">
    <property type="entry name" value="PAS_4"/>
    <property type="match status" value="1"/>
</dbReference>
<evidence type="ECO:0000259" key="12">
    <source>
        <dbReference type="PROSITE" id="PS50112"/>
    </source>
</evidence>
<feature type="domain" description="PAS" evidence="12">
    <location>
        <begin position="573"/>
        <end position="609"/>
    </location>
</feature>
<dbReference type="PANTHER" id="PTHR42878">
    <property type="entry name" value="TWO-COMPONENT HISTIDINE KINASE"/>
    <property type="match status" value="1"/>
</dbReference>
<keyword evidence="6" id="KW-0812">Transmembrane</keyword>
<dbReference type="InterPro" id="IPR036890">
    <property type="entry name" value="HATPase_C_sf"/>
</dbReference>
<dbReference type="SUPFAM" id="SSF55874">
    <property type="entry name" value="ATPase domain of HSP90 chaperone/DNA topoisomerase II/histidine kinase"/>
    <property type="match status" value="1"/>
</dbReference>
<dbReference type="InterPro" id="IPR004358">
    <property type="entry name" value="Sig_transdc_His_kin-like_C"/>
</dbReference>
<dbReference type="SMART" id="SM00091">
    <property type="entry name" value="PAS"/>
    <property type="match status" value="3"/>
</dbReference>
<dbReference type="PROSITE" id="PS50113">
    <property type="entry name" value="PAC"/>
    <property type="match status" value="2"/>
</dbReference>
<dbReference type="SUPFAM" id="SSF55785">
    <property type="entry name" value="PYP-like sensor domain (PAS domain)"/>
    <property type="match status" value="3"/>
</dbReference>
<dbReference type="InterPro" id="IPR005467">
    <property type="entry name" value="His_kinase_dom"/>
</dbReference>
<dbReference type="SMART" id="SM00387">
    <property type="entry name" value="HATPase_c"/>
    <property type="match status" value="1"/>
</dbReference>
<evidence type="ECO:0000256" key="8">
    <source>
        <dbReference type="ARBA" id="ARBA00022989"/>
    </source>
</evidence>
<evidence type="ECO:0000256" key="10">
    <source>
        <dbReference type="SAM" id="Coils"/>
    </source>
</evidence>
<evidence type="ECO:0000259" key="13">
    <source>
        <dbReference type="PROSITE" id="PS50113"/>
    </source>
</evidence>
<protein>
    <recommendedName>
        <fullName evidence="3">histidine kinase</fullName>
        <ecNumber evidence="3">2.7.13.3</ecNumber>
    </recommendedName>
</protein>
<evidence type="ECO:0000259" key="14">
    <source>
        <dbReference type="PROSITE" id="PS50839"/>
    </source>
</evidence>
<dbReference type="CDD" id="cd00130">
    <property type="entry name" value="PAS"/>
    <property type="match status" value="3"/>
</dbReference>
<dbReference type="GO" id="GO:0030295">
    <property type="term" value="F:protein kinase activator activity"/>
    <property type="evidence" value="ECO:0007669"/>
    <property type="project" value="TreeGrafter"/>
</dbReference>
<dbReference type="PROSITE" id="PS50112">
    <property type="entry name" value="PAS"/>
    <property type="match status" value="2"/>
</dbReference>
<dbReference type="InterPro" id="IPR035965">
    <property type="entry name" value="PAS-like_dom_sf"/>
</dbReference>
<evidence type="ECO:0000256" key="2">
    <source>
        <dbReference type="ARBA" id="ARBA00004370"/>
    </source>
</evidence>
<evidence type="ECO:0000256" key="9">
    <source>
        <dbReference type="ARBA" id="ARBA00023136"/>
    </source>
</evidence>
<dbReference type="Pfam" id="PF08447">
    <property type="entry name" value="PAS_3"/>
    <property type="match status" value="1"/>
</dbReference>
<dbReference type="Pfam" id="PF02518">
    <property type="entry name" value="HATPase_c"/>
    <property type="match status" value="1"/>
</dbReference>
<dbReference type="EC" id="2.7.13.3" evidence="3"/>
<dbReference type="InterPro" id="IPR000700">
    <property type="entry name" value="PAS-assoc_C"/>
</dbReference>
<dbReference type="Pfam" id="PF03924">
    <property type="entry name" value="CHASE"/>
    <property type="match status" value="1"/>
</dbReference>
<evidence type="ECO:0000256" key="6">
    <source>
        <dbReference type="ARBA" id="ARBA00022692"/>
    </source>
</evidence>
<evidence type="ECO:0000259" key="11">
    <source>
        <dbReference type="PROSITE" id="PS50109"/>
    </source>
</evidence>
<keyword evidence="4" id="KW-0597">Phosphoprotein</keyword>
<name>A0A418VC04_9DEIO</name>
<dbReference type="InterPro" id="IPR050351">
    <property type="entry name" value="BphY/WalK/GraS-like"/>
</dbReference>
<evidence type="ECO:0000313" key="15">
    <source>
        <dbReference type="EMBL" id="RJF73556.1"/>
    </source>
</evidence>
<dbReference type="GO" id="GO:0000156">
    <property type="term" value="F:phosphorelay response regulator activity"/>
    <property type="evidence" value="ECO:0007669"/>
    <property type="project" value="TreeGrafter"/>
</dbReference>
<keyword evidence="16" id="KW-1185">Reference proteome</keyword>
<evidence type="ECO:0000256" key="4">
    <source>
        <dbReference type="ARBA" id="ARBA00022553"/>
    </source>
</evidence>
<dbReference type="FunFam" id="3.30.565.10:FF:000006">
    <property type="entry name" value="Sensor histidine kinase WalK"/>
    <property type="match status" value="1"/>
</dbReference>
<dbReference type="Proteomes" id="UP000286287">
    <property type="component" value="Unassembled WGS sequence"/>
</dbReference>
<organism evidence="15 16">
    <name type="scientific">Deinococcus cavernae</name>
    <dbReference type="NCBI Taxonomy" id="2320857"/>
    <lineage>
        <taxon>Bacteria</taxon>
        <taxon>Thermotogati</taxon>
        <taxon>Deinococcota</taxon>
        <taxon>Deinococci</taxon>
        <taxon>Deinococcales</taxon>
        <taxon>Deinococcaceae</taxon>
        <taxon>Deinococcus</taxon>
    </lineage>
</organism>
<dbReference type="EMBL" id="QYUJ01000014">
    <property type="protein sequence ID" value="RJF73556.1"/>
    <property type="molecule type" value="Genomic_DNA"/>
</dbReference>
<dbReference type="Gene3D" id="3.30.450.20">
    <property type="entry name" value="PAS domain"/>
    <property type="match status" value="3"/>
</dbReference>
<dbReference type="AlphaFoldDB" id="A0A418VC04"/>
<dbReference type="OrthoDB" id="8552871at2"/>
<gene>
    <name evidence="15" type="ORF">D3875_06035</name>
</gene>
<dbReference type="InterPro" id="IPR000014">
    <property type="entry name" value="PAS"/>
</dbReference>
<proteinExistence type="predicted"/>
<dbReference type="InterPro" id="IPR006189">
    <property type="entry name" value="CHASE_dom"/>
</dbReference>
<evidence type="ECO:0000313" key="16">
    <source>
        <dbReference type="Proteomes" id="UP000286287"/>
    </source>
</evidence>
<dbReference type="FunFam" id="1.10.287.130:FF:000070">
    <property type="entry name" value="Histidine kinase sensor protein"/>
    <property type="match status" value="1"/>
</dbReference>
<comment type="caution">
    <text evidence="15">The sequence shown here is derived from an EMBL/GenBank/DDBJ whole genome shotgun (WGS) entry which is preliminary data.</text>
</comment>
<keyword evidence="9" id="KW-0472">Membrane</keyword>
<dbReference type="InterPro" id="IPR042240">
    <property type="entry name" value="CHASE_sf"/>
</dbReference>
<feature type="domain" description="Histidine kinase" evidence="11">
    <location>
        <begin position="880"/>
        <end position="1094"/>
    </location>
</feature>
<dbReference type="InterPro" id="IPR036097">
    <property type="entry name" value="HisK_dim/P_sf"/>
</dbReference>
<evidence type="ECO:0000256" key="1">
    <source>
        <dbReference type="ARBA" id="ARBA00000085"/>
    </source>
</evidence>
<dbReference type="Gene3D" id="1.10.287.130">
    <property type="match status" value="1"/>
</dbReference>
<dbReference type="GO" id="GO:0016020">
    <property type="term" value="C:membrane"/>
    <property type="evidence" value="ECO:0007669"/>
    <property type="project" value="UniProtKB-SubCell"/>
</dbReference>
<dbReference type="Gene3D" id="3.30.450.350">
    <property type="entry name" value="CHASE domain"/>
    <property type="match status" value="1"/>
</dbReference>
<dbReference type="PROSITE" id="PS50839">
    <property type="entry name" value="CHASE"/>
    <property type="match status" value="1"/>
</dbReference>
<dbReference type="InterPro" id="IPR001610">
    <property type="entry name" value="PAC"/>
</dbReference>
<dbReference type="SMART" id="SM00086">
    <property type="entry name" value="PAC"/>
    <property type="match status" value="3"/>
</dbReference>
<keyword evidence="10" id="KW-0175">Coiled coil</keyword>
<dbReference type="InterPro" id="IPR013655">
    <property type="entry name" value="PAS_fold_3"/>
</dbReference>
<dbReference type="GO" id="GO:0000155">
    <property type="term" value="F:phosphorelay sensor kinase activity"/>
    <property type="evidence" value="ECO:0007669"/>
    <property type="project" value="InterPro"/>
</dbReference>
<dbReference type="SUPFAM" id="SSF55781">
    <property type="entry name" value="GAF domain-like"/>
    <property type="match status" value="1"/>
</dbReference>
<dbReference type="GO" id="GO:0006355">
    <property type="term" value="P:regulation of DNA-templated transcription"/>
    <property type="evidence" value="ECO:0007669"/>
    <property type="project" value="InterPro"/>
</dbReference>
<evidence type="ECO:0000256" key="3">
    <source>
        <dbReference type="ARBA" id="ARBA00012438"/>
    </source>
</evidence>
<keyword evidence="8" id="KW-1133">Transmembrane helix</keyword>
<evidence type="ECO:0000256" key="7">
    <source>
        <dbReference type="ARBA" id="ARBA00022777"/>
    </source>
</evidence>
<feature type="domain" description="PAC" evidence="13">
    <location>
        <begin position="393"/>
        <end position="445"/>
    </location>
</feature>
<keyword evidence="5" id="KW-0808">Transferase</keyword>
<feature type="domain" description="PAS" evidence="12">
    <location>
        <begin position="330"/>
        <end position="383"/>
    </location>
</feature>
<dbReference type="PANTHER" id="PTHR42878:SF15">
    <property type="entry name" value="BACTERIOPHYTOCHROME"/>
    <property type="match status" value="1"/>
</dbReference>
<dbReference type="InterPro" id="IPR003594">
    <property type="entry name" value="HATPase_dom"/>
</dbReference>
<dbReference type="Pfam" id="PF00512">
    <property type="entry name" value="HisKA"/>
    <property type="match status" value="1"/>
</dbReference>
<dbReference type="FunFam" id="3.30.450.20:FF:000099">
    <property type="entry name" value="Sensory box sensor histidine kinase"/>
    <property type="match status" value="1"/>
</dbReference>
<comment type="subcellular location">
    <subcellularLocation>
        <location evidence="2">Membrane</location>
    </subcellularLocation>
</comment>
<keyword evidence="7" id="KW-0418">Kinase</keyword>
<accession>A0A418VC04</accession>
<dbReference type="GO" id="GO:0007234">
    <property type="term" value="P:osmosensory signaling via phosphorelay pathway"/>
    <property type="evidence" value="ECO:0007669"/>
    <property type="project" value="TreeGrafter"/>
</dbReference>
<dbReference type="InterPro" id="IPR013767">
    <property type="entry name" value="PAS_fold"/>
</dbReference>
<evidence type="ECO:0000256" key="5">
    <source>
        <dbReference type="ARBA" id="ARBA00022679"/>
    </source>
</evidence>
<dbReference type="Gene3D" id="3.30.565.10">
    <property type="entry name" value="Histidine kinase-like ATPase, C-terminal domain"/>
    <property type="match status" value="1"/>
</dbReference>
<dbReference type="SMART" id="SM00388">
    <property type="entry name" value="HisKA"/>
    <property type="match status" value="1"/>
</dbReference>
<dbReference type="SUPFAM" id="SSF47384">
    <property type="entry name" value="Homodimeric domain of signal transducing histidine kinase"/>
    <property type="match status" value="1"/>
</dbReference>
<feature type="domain" description="PAC" evidence="13">
    <location>
        <begin position="641"/>
        <end position="693"/>
    </location>
</feature>
<feature type="domain" description="CHASE" evidence="14">
    <location>
        <begin position="115"/>
        <end position="225"/>
    </location>
</feature>
<reference evidence="15 16" key="1">
    <citation type="submission" date="2018-09" db="EMBL/GenBank/DDBJ databases">
        <authorList>
            <person name="Zhu H."/>
        </authorList>
    </citation>
    <scope>NUCLEOTIDE SEQUENCE [LARGE SCALE GENOMIC DNA]</scope>
    <source>
        <strain evidence="15 16">K2S05-167</strain>
    </source>
</reference>
<dbReference type="InterPro" id="IPR003661">
    <property type="entry name" value="HisK_dim/P_dom"/>
</dbReference>
<dbReference type="SMART" id="SM01079">
    <property type="entry name" value="CHASE"/>
    <property type="match status" value="1"/>
</dbReference>
<dbReference type="PRINTS" id="PR00344">
    <property type="entry name" value="BCTRLSENSOR"/>
</dbReference>
<feature type="coiled-coil region" evidence="10">
    <location>
        <begin position="826"/>
        <end position="873"/>
    </location>
</feature>